<sequence>MKATSSTADESRNSAIGDELTAYAARILAGTGLSTQDAVNDHPAQPGTAGEALRHGWQTADRAARVRS</sequence>
<evidence type="ECO:0000313" key="3">
    <source>
        <dbReference type="Proteomes" id="UP000180043"/>
    </source>
</evidence>
<gene>
    <name evidence="2" type="ORF">BKG82_27800</name>
</gene>
<name>A0A1S1LCM8_MYCCH</name>
<dbReference type="AlphaFoldDB" id="A0A1S1LCM8"/>
<proteinExistence type="predicted"/>
<reference evidence="2 3" key="1">
    <citation type="submission" date="2016-10" db="EMBL/GenBank/DDBJ databases">
        <title>Evaluation of Human, Veterinary and Environmental Mycobacterium chelonae Isolates by Core Genome Phylogenomic Analysis, Targeted Gene Comparison, and Anti-microbial Susceptibility Patterns: A Tale of Mistaken Identities.</title>
        <authorList>
            <person name="Fogelson S.B."/>
            <person name="Camus A.C."/>
            <person name="Lorenz W."/>
            <person name="Vasireddy R."/>
            <person name="Vasireddy S."/>
            <person name="Smith T."/>
            <person name="Brown-Elliott B.A."/>
            <person name="Wallace R.J.Jr."/>
            <person name="Hasan N.A."/>
            <person name="Reischl U."/>
            <person name="Sanchez S."/>
        </authorList>
    </citation>
    <scope>NUCLEOTIDE SEQUENCE [LARGE SCALE GENOMIC DNA]</scope>
    <source>
        <strain evidence="2 3">15515</strain>
    </source>
</reference>
<organism evidence="2 3">
    <name type="scientific">Mycobacteroides chelonae</name>
    <name type="common">Mycobacterium chelonae</name>
    <dbReference type="NCBI Taxonomy" id="1774"/>
    <lineage>
        <taxon>Bacteria</taxon>
        <taxon>Bacillati</taxon>
        <taxon>Actinomycetota</taxon>
        <taxon>Actinomycetes</taxon>
        <taxon>Mycobacteriales</taxon>
        <taxon>Mycobacteriaceae</taxon>
        <taxon>Mycobacteroides</taxon>
    </lineage>
</organism>
<feature type="region of interest" description="Disordered" evidence="1">
    <location>
        <begin position="36"/>
        <end position="68"/>
    </location>
</feature>
<protein>
    <submittedName>
        <fullName evidence="2">Uncharacterized protein</fullName>
    </submittedName>
</protein>
<dbReference type="EMBL" id="MLIQ01000042">
    <property type="protein sequence ID" value="OHU47413.1"/>
    <property type="molecule type" value="Genomic_DNA"/>
</dbReference>
<accession>A0A1S1LCM8</accession>
<evidence type="ECO:0000313" key="2">
    <source>
        <dbReference type="EMBL" id="OHU47413.1"/>
    </source>
</evidence>
<dbReference type="Proteomes" id="UP000180043">
    <property type="component" value="Unassembled WGS sequence"/>
</dbReference>
<comment type="caution">
    <text evidence="2">The sequence shown here is derived from an EMBL/GenBank/DDBJ whole genome shotgun (WGS) entry which is preliminary data.</text>
</comment>
<dbReference type="RefSeq" id="WP_070948032.1">
    <property type="nucleotide sequence ID" value="NZ_MLIQ01000042.1"/>
</dbReference>
<evidence type="ECO:0000256" key="1">
    <source>
        <dbReference type="SAM" id="MobiDB-lite"/>
    </source>
</evidence>